<dbReference type="GO" id="GO:0006360">
    <property type="term" value="P:transcription by RNA polymerase I"/>
    <property type="evidence" value="ECO:0007669"/>
    <property type="project" value="InterPro"/>
</dbReference>
<reference evidence="2" key="2">
    <citation type="journal article" date="2023" name="IMA Fungus">
        <title>Comparative genomic study of the Penicillium genus elucidates a diverse pangenome and 15 lateral gene transfer events.</title>
        <authorList>
            <person name="Petersen C."/>
            <person name="Sorensen T."/>
            <person name="Nielsen M.R."/>
            <person name="Sondergaard T.E."/>
            <person name="Sorensen J.L."/>
            <person name="Fitzpatrick D.A."/>
            <person name="Frisvad J.C."/>
            <person name="Nielsen K.L."/>
        </authorList>
    </citation>
    <scope>NUCLEOTIDE SEQUENCE</scope>
    <source>
        <strain evidence="2">IBT 15544</strain>
    </source>
</reference>
<reference evidence="2" key="1">
    <citation type="submission" date="2022-12" db="EMBL/GenBank/DDBJ databases">
        <authorList>
            <person name="Petersen C."/>
        </authorList>
    </citation>
    <scope>NUCLEOTIDE SEQUENCE</scope>
    <source>
        <strain evidence="2">IBT 15544</strain>
    </source>
</reference>
<comment type="caution">
    <text evidence="2">The sequence shown here is derived from an EMBL/GenBank/DDBJ whole genome shotgun (WGS) entry which is preliminary data.</text>
</comment>
<organism evidence="2 3">
    <name type="scientific">Penicillium cinerascens</name>
    <dbReference type="NCBI Taxonomy" id="70096"/>
    <lineage>
        <taxon>Eukaryota</taxon>
        <taxon>Fungi</taxon>
        <taxon>Dikarya</taxon>
        <taxon>Ascomycota</taxon>
        <taxon>Pezizomycotina</taxon>
        <taxon>Eurotiomycetes</taxon>
        <taxon>Eurotiomycetidae</taxon>
        <taxon>Eurotiales</taxon>
        <taxon>Aspergillaceae</taxon>
        <taxon>Penicillium</taxon>
    </lineage>
</organism>
<feature type="region of interest" description="Disordered" evidence="1">
    <location>
        <begin position="169"/>
        <end position="188"/>
    </location>
</feature>
<feature type="compositionally biased region" description="Basic residues" evidence="1">
    <location>
        <begin position="353"/>
        <end position="362"/>
    </location>
</feature>
<feature type="compositionally biased region" description="Basic and acidic residues" evidence="1">
    <location>
        <begin position="308"/>
        <end position="320"/>
    </location>
</feature>
<dbReference type="PANTHER" id="PTHR28054">
    <property type="entry name" value="RNA POLYMERASE I-SPECIFIC TRANSCRIPTION INITIATION FACTOR RRN10"/>
    <property type="match status" value="1"/>
</dbReference>
<sequence length="362" mass="41879">MTSRNFLEGKFLKPPDETPRKPKGKVERKPKPQRKQPKQQQQQQQQQGQEQHKQAQLPGPQAYRKPTLGELLQNPPRFPSPPVKGSPKKAKVQFVLPETEPKKKRRRRATLYDVIARRVGPHGFHKNQPRASKYRDTESSGQRTCAPEEVLFKRPVHWNNRLKGEPYLKADKLSPDNPANQKMKYPKNKFPDNDLLTALHAYASDKYIHTPGKVHRAFVSMDESALLAFGILMEELSKEAIDEKGDITMLRAAVPEAEENKRIDGLEWWFRGKKRRRTDKLVRENYRVVVYGDRVRFIRTRKRKPKTKPNDEEGMEKGTEEGTDTDGQSIKADADASKPPKRPRSSTNPDKTKRSKKRKTKE</sequence>
<dbReference type="GeneID" id="83181064"/>
<dbReference type="PANTHER" id="PTHR28054:SF1">
    <property type="entry name" value="RNA POLYMERASE I-SPECIFIC TRANSCRIPTION INITIATION FACTOR RRN10"/>
    <property type="match status" value="1"/>
</dbReference>
<feature type="region of interest" description="Disordered" evidence="1">
    <location>
        <begin position="1"/>
        <end position="107"/>
    </location>
</feature>
<dbReference type="InterPro" id="IPR022793">
    <property type="entry name" value="Rrn10"/>
</dbReference>
<name>A0A9W9SXM2_9EURO</name>
<dbReference type="OrthoDB" id="2565191at2759"/>
<dbReference type="AlphaFoldDB" id="A0A9W9SXM2"/>
<accession>A0A9W9SXM2</accession>
<proteinExistence type="predicted"/>
<evidence type="ECO:0000313" key="2">
    <source>
        <dbReference type="EMBL" id="KAJ5202038.1"/>
    </source>
</evidence>
<dbReference type="EMBL" id="JAPQKR010000013">
    <property type="protein sequence ID" value="KAJ5202038.1"/>
    <property type="molecule type" value="Genomic_DNA"/>
</dbReference>
<dbReference type="RefSeq" id="XP_058307954.1">
    <property type="nucleotide sequence ID" value="XM_058453763.1"/>
</dbReference>
<dbReference type="Proteomes" id="UP001150904">
    <property type="component" value="Unassembled WGS sequence"/>
</dbReference>
<feature type="region of interest" description="Disordered" evidence="1">
    <location>
        <begin position="121"/>
        <end position="142"/>
    </location>
</feature>
<gene>
    <name evidence="2" type="ORF">N7498_006701</name>
</gene>
<feature type="compositionally biased region" description="Low complexity" evidence="1">
    <location>
        <begin position="38"/>
        <end position="49"/>
    </location>
</feature>
<evidence type="ECO:0000256" key="1">
    <source>
        <dbReference type="SAM" id="MobiDB-lite"/>
    </source>
</evidence>
<feature type="compositionally biased region" description="Basic and acidic residues" evidence="1">
    <location>
        <begin position="10"/>
        <end position="30"/>
    </location>
</feature>
<evidence type="ECO:0000313" key="3">
    <source>
        <dbReference type="Proteomes" id="UP001150904"/>
    </source>
</evidence>
<feature type="region of interest" description="Disordered" evidence="1">
    <location>
        <begin position="301"/>
        <end position="362"/>
    </location>
</feature>
<keyword evidence="3" id="KW-1185">Reference proteome</keyword>
<protein>
    <submittedName>
        <fullName evidence="2">Uncharacterized protein</fullName>
    </submittedName>
</protein>